<comment type="caution">
    <text evidence="2">The sequence shown here is derived from an EMBL/GenBank/DDBJ whole genome shotgun (WGS) entry which is preliminary data.</text>
</comment>
<name>A0ABT2VZR6_9FLAO</name>
<dbReference type="Proteomes" id="UP001208114">
    <property type="component" value="Unassembled WGS sequence"/>
</dbReference>
<dbReference type="InterPro" id="IPR023393">
    <property type="entry name" value="START-like_dom_sf"/>
</dbReference>
<keyword evidence="1" id="KW-0812">Transmembrane</keyword>
<dbReference type="Gene3D" id="3.30.530.20">
    <property type="match status" value="1"/>
</dbReference>
<sequence length="177" mass="20311">MKKILKFLGIIILIFIAYAVIAMLAFSKNYHFEKSMVINAPKEKVWQQVSSMKAFNQWNPWMKLDKNMKIAYTGTSGEVGDKYCWDSKNDSAGKGCQEIKELIMNEKQKTQMTFFKPFAGDATSDIRLASEGNGTKVIWTMDTEQDAMMKIMRPVMDYQMGKSYGEGLENLKKLIEQ</sequence>
<accession>A0ABT2VZR6</accession>
<dbReference type="EMBL" id="JAOTEN010000004">
    <property type="protein sequence ID" value="MCU7615143.1"/>
    <property type="molecule type" value="Genomic_DNA"/>
</dbReference>
<dbReference type="CDD" id="cd07818">
    <property type="entry name" value="SRPBCC_1"/>
    <property type="match status" value="1"/>
</dbReference>
<dbReference type="InterPro" id="IPR019587">
    <property type="entry name" value="Polyketide_cyclase/dehydratase"/>
</dbReference>
<feature type="transmembrane region" description="Helical" evidence="1">
    <location>
        <begin position="7"/>
        <end position="26"/>
    </location>
</feature>
<proteinExistence type="predicted"/>
<gene>
    <name evidence="2" type="ORF">N0B16_11905</name>
</gene>
<evidence type="ECO:0000313" key="2">
    <source>
        <dbReference type="EMBL" id="MCU7615143.1"/>
    </source>
</evidence>
<dbReference type="RefSeq" id="WP_262991170.1">
    <property type="nucleotide sequence ID" value="NZ_JAOTEN010000004.1"/>
</dbReference>
<keyword evidence="1" id="KW-0472">Membrane</keyword>
<protein>
    <submittedName>
        <fullName evidence="2">SRPBCC family protein</fullName>
    </submittedName>
</protein>
<organism evidence="2 3">
    <name type="scientific">Chryseobacterium gilvum</name>
    <dbReference type="NCBI Taxonomy" id="2976534"/>
    <lineage>
        <taxon>Bacteria</taxon>
        <taxon>Pseudomonadati</taxon>
        <taxon>Bacteroidota</taxon>
        <taxon>Flavobacteriia</taxon>
        <taxon>Flavobacteriales</taxon>
        <taxon>Weeksellaceae</taxon>
        <taxon>Chryseobacterium group</taxon>
        <taxon>Chryseobacterium</taxon>
    </lineage>
</organism>
<reference evidence="3" key="1">
    <citation type="submission" date="2023-07" db="EMBL/GenBank/DDBJ databases">
        <title>Chryseobacterium sp. GMJ5 Genome sequencing and assembly.</title>
        <authorList>
            <person name="Jung Y."/>
        </authorList>
    </citation>
    <scope>NUCLEOTIDE SEQUENCE [LARGE SCALE GENOMIC DNA]</scope>
    <source>
        <strain evidence="3">GMJ5</strain>
    </source>
</reference>
<dbReference type="Pfam" id="PF10604">
    <property type="entry name" value="Polyketide_cyc2"/>
    <property type="match status" value="1"/>
</dbReference>
<keyword evidence="1" id="KW-1133">Transmembrane helix</keyword>
<evidence type="ECO:0000256" key="1">
    <source>
        <dbReference type="SAM" id="Phobius"/>
    </source>
</evidence>
<evidence type="ECO:0000313" key="3">
    <source>
        <dbReference type="Proteomes" id="UP001208114"/>
    </source>
</evidence>
<dbReference type="SUPFAM" id="SSF55961">
    <property type="entry name" value="Bet v1-like"/>
    <property type="match status" value="1"/>
</dbReference>
<keyword evidence="3" id="KW-1185">Reference proteome</keyword>